<reference evidence="4" key="2">
    <citation type="submission" date="2022-08" db="EMBL/GenBank/DDBJ databases">
        <authorList>
            <person name="Dong C."/>
        </authorList>
    </citation>
    <scope>NUCLEOTIDE SEQUENCE</scope>
    <source>
        <strain evidence="4">59MF3M-4</strain>
    </source>
</reference>
<organism evidence="4 5">
    <name type="scientific">Thalassolituus pacificus</name>
    <dbReference type="NCBI Taxonomy" id="2975440"/>
    <lineage>
        <taxon>Bacteria</taxon>
        <taxon>Pseudomonadati</taxon>
        <taxon>Pseudomonadota</taxon>
        <taxon>Gammaproteobacteria</taxon>
        <taxon>Oceanospirillales</taxon>
        <taxon>Oceanospirillaceae</taxon>
        <taxon>Thalassolituus</taxon>
    </lineage>
</organism>
<dbReference type="AlphaFoldDB" id="A0A9X2WHM7"/>
<dbReference type="EMBL" id="JAOANI010000028">
    <property type="protein sequence ID" value="MCT7360443.1"/>
    <property type="molecule type" value="Genomic_DNA"/>
</dbReference>
<comment type="caution">
    <text evidence="4">The sequence shown here is derived from an EMBL/GenBank/DDBJ whole genome shotgun (WGS) entry which is preliminary data.</text>
</comment>
<keyword evidence="2" id="KW-0732">Signal</keyword>
<protein>
    <submittedName>
        <fullName evidence="4">Transporter substrate-binding domain-containing protein</fullName>
    </submittedName>
</protein>
<evidence type="ECO:0000256" key="2">
    <source>
        <dbReference type="ARBA" id="ARBA00022729"/>
    </source>
</evidence>
<accession>A0A9X2WHM7</accession>
<dbReference type="Gene3D" id="3.40.190.10">
    <property type="entry name" value="Periplasmic binding protein-like II"/>
    <property type="match status" value="2"/>
</dbReference>
<evidence type="ECO:0000313" key="4">
    <source>
        <dbReference type="EMBL" id="MCT7360443.1"/>
    </source>
</evidence>
<dbReference type="InterPro" id="IPR001638">
    <property type="entry name" value="Solute-binding_3/MltF_N"/>
</dbReference>
<dbReference type="PANTHER" id="PTHR35936:SF25">
    <property type="entry name" value="ABC TRANSPORTER SUBSTRATE-BINDING PROTEIN"/>
    <property type="match status" value="1"/>
</dbReference>
<evidence type="ECO:0000259" key="3">
    <source>
        <dbReference type="SMART" id="SM00062"/>
    </source>
</evidence>
<comment type="similarity">
    <text evidence="1">Belongs to the bacterial solute-binding protein 3 family.</text>
</comment>
<reference evidence="4" key="1">
    <citation type="journal article" date="2022" name="Front. Microbiol.">
        <title>Genome-based taxonomic rearrangement of Oceanobacter-related bacteria including the description of Thalassolituus hydrocarbonoclasticus sp. nov. and Thalassolituus pacificus sp. nov. and emended description of the genus Thalassolituus.</title>
        <authorList>
            <person name="Dong C."/>
            <person name="Wei L."/>
            <person name="Wang J."/>
            <person name="Lai Q."/>
            <person name="Huang Z."/>
            <person name="Shao Z."/>
        </authorList>
    </citation>
    <scope>NUCLEOTIDE SEQUENCE</scope>
    <source>
        <strain evidence="4">59MF3M-4</strain>
    </source>
</reference>
<name>A0A9X2WHM7_9GAMM</name>
<proteinExistence type="inferred from homology"/>
<dbReference type="SUPFAM" id="SSF53850">
    <property type="entry name" value="Periplasmic binding protein-like II"/>
    <property type="match status" value="1"/>
</dbReference>
<gene>
    <name evidence="4" type="ORF">NYR02_15575</name>
</gene>
<evidence type="ECO:0000313" key="5">
    <source>
        <dbReference type="Proteomes" id="UP001147830"/>
    </source>
</evidence>
<dbReference type="Proteomes" id="UP001147830">
    <property type="component" value="Unassembled WGS sequence"/>
</dbReference>
<evidence type="ECO:0000256" key="1">
    <source>
        <dbReference type="ARBA" id="ARBA00010333"/>
    </source>
</evidence>
<dbReference type="RefSeq" id="WP_260977277.1">
    <property type="nucleotide sequence ID" value="NZ_JAOANI010000028.1"/>
</dbReference>
<sequence length="245" mass="27061">MRSIPLLATSTVKPWGFADTDRTRKGMLIDFQNTLFSRANIAVNNVLEPYPRVIQDIEKGDADIAVMFVSPQANRIAHSLGNVLSERIVIVVKAGSKEYRSLDDFNGQNIGQVRGSKYGDAFDNHPGITRVALTDVEQGLKMLLAGRLDAMASTEHSLLFAMYSAGINAADIQLALPLFTARADLYVARHAMQAEWVKPVEQTLTAMRNDGSLTQALYQNKYWPYDSYCFSGGQCLNGHQASVEK</sequence>
<keyword evidence="5" id="KW-1185">Reference proteome</keyword>
<feature type="domain" description="Solute-binding protein family 3/N-terminal" evidence="3">
    <location>
        <begin position="3"/>
        <end position="224"/>
    </location>
</feature>
<dbReference type="Pfam" id="PF00497">
    <property type="entry name" value="SBP_bac_3"/>
    <property type="match status" value="1"/>
</dbReference>
<dbReference type="SMART" id="SM00062">
    <property type="entry name" value="PBPb"/>
    <property type="match status" value="1"/>
</dbReference>
<dbReference type="PANTHER" id="PTHR35936">
    <property type="entry name" value="MEMBRANE-BOUND LYTIC MUREIN TRANSGLYCOSYLASE F"/>
    <property type="match status" value="1"/>
</dbReference>